<evidence type="ECO:0000313" key="7">
    <source>
        <dbReference type="EMBL" id="NKX44019.1"/>
    </source>
</evidence>
<dbReference type="Pfam" id="PF03706">
    <property type="entry name" value="LPG_synthase_TM"/>
    <property type="match status" value="1"/>
</dbReference>
<gene>
    <name evidence="7" type="ORF">HCU73_05410</name>
</gene>
<dbReference type="InterPro" id="IPR022791">
    <property type="entry name" value="L-PG_synthase/AglD"/>
</dbReference>
<evidence type="ECO:0000256" key="1">
    <source>
        <dbReference type="ARBA" id="ARBA00004651"/>
    </source>
</evidence>
<dbReference type="AlphaFoldDB" id="A0A7X6GX59"/>
<keyword evidence="8" id="KW-1185">Reference proteome</keyword>
<protein>
    <submittedName>
        <fullName evidence="7">UPF0104 family protein</fullName>
    </submittedName>
</protein>
<sequence length="310" mass="30734">MARPLVRVVQVGVAVGLLAVLWHVADGRAALGHLAAAQPLWLAAALAALTAQTVLSALRWRLTAGQLGIVLDRRTALREYYLSQIVNQALPGGVLGDAGRAVRARAQAGLLASGQAVLFERLAGQAALLLLFAGAVAGTLAVPGGFDWPGWLLPPVLAGLAGAVAVVLALALAGPRLPGRAGRAMAGTGAAFLRAVWAPRVRTRQAAMSAATALLNIAAFALCAAAVGVALAPGAALVLVPLILFTMLVPVTVSGWGLREGAAAVLLPLAGATAAEGLAASVAFGVAVLVAALPGAVAAAVATGARPVKP</sequence>
<evidence type="ECO:0000256" key="6">
    <source>
        <dbReference type="SAM" id="Phobius"/>
    </source>
</evidence>
<dbReference type="GO" id="GO:0005886">
    <property type="term" value="C:plasma membrane"/>
    <property type="evidence" value="ECO:0007669"/>
    <property type="project" value="UniProtKB-SubCell"/>
</dbReference>
<proteinExistence type="predicted"/>
<feature type="transmembrane region" description="Helical" evidence="6">
    <location>
        <begin position="210"/>
        <end position="232"/>
    </location>
</feature>
<keyword evidence="3 6" id="KW-0812">Transmembrane</keyword>
<name>A0A7X6GX59_9RHOB</name>
<keyword evidence="5 6" id="KW-0472">Membrane</keyword>
<feature type="transmembrane region" description="Helical" evidence="6">
    <location>
        <begin position="238"/>
        <end position="258"/>
    </location>
</feature>
<comment type="subcellular location">
    <subcellularLocation>
        <location evidence="1">Cell membrane</location>
        <topology evidence="1">Multi-pass membrane protein</topology>
    </subcellularLocation>
</comment>
<reference evidence="7 8" key="1">
    <citation type="submission" date="2020-04" db="EMBL/GenBank/DDBJ databases">
        <authorList>
            <person name="Yoon J."/>
        </authorList>
    </citation>
    <scope>NUCLEOTIDE SEQUENCE [LARGE SCALE GENOMIC DNA]</scope>
    <source>
        <strain evidence="7 8">KMU-115</strain>
    </source>
</reference>
<keyword evidence="4 6" id="KW-1133">Transmembrane helix</keyword>
<dbReference type="Proteomes" id="UP000526408">
    <property type="component" value="Unassembled WGS sequence"/>
</dbReference>
<accession>A0A7X6GX59</accession>
<feature type="transmembrane region" description="Helical" evidence="6">
    <location>
        <begin position="126"/>
        <end position="146"/>
    </location>
</feature>
<keyword evidence="2" id="KW-1003">Cell membrane</keyword>
<dbReference type="PANTHER" id="PTHR40277">
    <property type="entry name" value="BLL5419 PROTEIN"/>
    <property type="match status" value="1"/>
</dbReference>
<evidence type="ECO:0000256" key="4">
    <source>
        <dbReference type="ARBA" id="ARBA00022989"/>
    </source>
</evidence>
<feature type="transmembrane region" description="Helical" evidence="6">
    <location>
        <begin position="39"/>
        <end position="58"/>
    </location>
</feature>
<feature type="transmembrane region" description="Helical" evidence="6">
    <location>
        <begin position="278"/>
        <end position="302"/>
    </location>
</feature>
<dbReference type="RefSeq" id="WP_168622423.1">
    <property type="nucleotide sequence ID" value="NZ_JAAZQQ010000002.1"/>
</dbReference>
<feature type="transmembrane region" description="Helical" evidence="6">
    <location>
        <begin position="152"/>
        <end position="173"/>
    </location>
</feature>
<dbReference type="EMBL" id="JAAZQQ010000002">
    <property type="protein sequence ID" value="NKX44019.1"/>
    <property type="molecule type" value="Genomic_DNA"/>
</dbReference>
<organism evidence="7 8">
    <name type="scientific">Roseicyclus persicicus</name>
    <dbReference type="NCBI Taxonomy" id="2650661"/>
    <lineage>
        <taxon>Bacteria</taxon>
        <taxon>Pseudomonadati</taxon>
        <taxon>Pseudomonadota</taxon>
        <taxon>Alphaproteobacteria</taxon>
        <taxon>Rhodobacterales</taxon>
        <taxon>Roseobacteraceae</taxon>
        <taxon>Roseicyclus</taxon>
    </lineage>
</organism>
<dbReference type="PANTHER" id="PTHR40277:SF1">
    <property type="entry name" value="BLL5419 PROTEIN"/>
    <property type="match status" value="1"/>
</dbReference>
<evidence type="ECO:0000256" key="5">
    <source>
        <dbReference type="ARBA" id="ARBA00023136"/>
    </source>
</evidence>
<comment type="caution">
    <text evidence="7">The sequence shown here is derived from an EMBL/GenBank/DDBJ whole genome shotgun (WGS) entry which is preliminary data.</text>
</comment>
<evidence type="ECO:0000256" key="3">
    <source>
        <dbReference type="ARBA" id="ARBA00022692"/>
    </source>
</evidence>
<evidence type="ECO:0000256" key="2">
    <source>
        <dbReference type="ARBA" id="ARBA00022475"/>
    </source>
</evidence>
<evidence type="ECO:0000313" key="8">
    <source>
        <dbReference type="Proteomes" id="UP000526408"/>
    </source>
</evidence>